<dbReference type="EMBL" id="JBFOLK010000012">
    <property type="protein sequence ID" value="KAL2471116.1"/>
    <property type="molecule type" value="Genomic_DNA"/>
</dbReference>
<dbReference type="AlphaFoldDB" id="A0ABD1Q8R9"/>
<dbReference type="PANTHER" id="PTHR35460">
    <property type="entry name" value="TRNA LIGASE 1"/>
    <property type="match status" value="1"/>
</dbReference>
<evidence type="ECO:0000256" key="1">
    <source>
        <dbReference type="SAM" id="MobiDB-lite"/>
    </source>
</evidence>
<keyword evidence="3" id="KW-1185">Reference proteome</keyword>
<feature type="compositionally biased region" description="Polar residues" evidence="1">
    <location>
        <begin position="65"/>
        <end position="79"/>
    </location>
</feature>
<accession>A0ABD1Q8R9</accession>
<gene>
    <name evidence="2" type="ORF">Adt_39252</name>
</gene>
<dbReference type="InterPro" id="IPR038837">
    <property type="entry name" value="tRNA_ligase_1"/>
</dbReference>
<reference evidence="3" key="1">
    <citation type="submission" date="2024-07" db="EMBL/GenBank/DDBJ databases">
        <title>Two chromosome-level genome assemblies of Korean endemic species Abeliophyllum distichum and Forsythia ovata (Oleaceae).</title>
        <authorList>
            <person name="Jang H."/>
        </authorList>
    </citation>
    <scope>NUCLEOTIDE SEQUENCE [LARGE SCALE GENOMIC DNA]</scope>
</reference>
<feature type="region of interest" description="Disordered" evidence="1">
    <location>
        <begin position="49"/>
        <end position="79"/>
    </location>
</feature>
<dbReference type="PANTHER" id="PTHR35460:SF1">
    <property type="entry name" value="TRNA LIGASE 1"/>
    <property type="match status" value="1"/>
</dbReference>
<proteinExistence type="predicted"/>
<sequence length="1245" mass="138863">MSVSQRFFFSFTRNLCCPSLLPARNALSVRHFKFVFTSSSFFVSTTMHSNQQRGGSKEHSWIEKPNSNRPSTSSSATEGISNATAEAVTHKLNTLSVEESSGQCAVSVPALQLGSIGLKNRVPVQGQEEIHKPKAYGTARGTMTAQVDKAPVDQTTPLDNGTQTASSGKHDAVLSKLFGGNLLENFTVDNSTYSLAQIRATFYPKFENEKSDQEIRTRMIETVSRGLATMEVSLKHSGSLFMYAGHEGGAYAKNSYGNIYTAVGVFVLGRMFREAWGPQAWTKQAEFNEYLEQNRMCISMELVTAVLGDHGQRPQDDYVVVTAVTELGSGKPKFYSTPDVIAFCRKWRLPTNHVWLFSTRKSVTSFFAAYDALCEEGTATPVCKALDEVADISVPGSKDHIRVQGEILEGLVARIVSHESSKHMEQVLSDFPPPPLEGAGLDLEPSLREICTANRTDEKQQIKALLECVGTSFCPNYMDWFGNEAFDSHSRNADRSVVSKFLQARPADFSTTKLQEMVRLMREKRFPAAFKCYHNFQKINSVSSDNLHFKMVIHVHSDSAFRRYQKEMRYKPGLWPLYRGFFVDLNLFKVNKERAAEFGKESDVLKTMNESNGASEKDGLADEDANLMIKLKFLTYKIRTFLIRNGLSILFKEGPAAYKAYYMRQMKIWNTSTTKQRELSKMLDEWAVYICRKYGHKQLSSSIYLSEAEPFLEQYAKRSPQNQALIGTAGSLVRAEDFLAIVERGRDEEGDLEPETERKHSSPIPSVKEAIWNDEGLIVFFPGIPGCAKSALCKEILSAPRGLGDDRPVHSLMGDLIKGRYWVKVAEERRRKPFSILLADKNAPNEEVWRQCLNCLSTRTNMTCHVSGMGTHDLAADTAFSCLRFSLALRRSGVGVGVGVGVGIGSRACVRSTKASAIPVVPDSEGTESNPFSLDALAVFIFRVLQRVNHPGNLDKSSPNAGYVLLMFYHLYDGKSRNEFETELIERFGSLVKMPLLKSDRSPLPETVRSTLEEGINLYKLHTNTHGRLESAKGSYAKEWARWEKHLRETLLGNAEYLNSIQVPFEFAVEKVLEQIKAIAKGEYRAPSTEKQKFGAIAFAAITLPISEIHSLLDNLSGKDPRIEILLKNQNMKSSLAKPHLTLAHKRSHGVAALASYGPHLHQQVTVEMTALLFSDKLAALEAEPGSVDGEKINSKNEWPHVTLWTAEGIAAKEANTLPQLHKQGMATRVEINPPIQITGTLDFY</sequence>
<comment type="caution">
    <text evidence="2">The sequence shown here is derived from an EMBL/GenBank/DDBJ whole genome shotgun (WGS) entry which is preliminary data.</text>
</comment>
<evidence type="ECO:0000313" key="3">
    <source>
        <dbReference type="Proteomes" id="UP001604336"/>
    </source>
</evidence>
<dbReference type="GO" id="GO:0016874">
    <property type="term" value="F:ligase activity"/>
    <property type="evidence" value="ECO:0007669"/>
    <property type="project" value="UniProtKB-KW"/>
</dbReference>
<evidence type="ECO:0000313" key="2">
    <source>
        <dbReference type="EMBL" id="KAL2471116.1"/>
    </source>
</evidence>
<keyword evidence="2" id="KW-0436">Ligase</keyword>
<dbReference type="Proteomes" id="UP001604336">
    <property type="component" value="Unassembled WGS sequence"/>
</dbReference>
<name>A0ABD1Q8R9_9LAMI</name>
<organism evidence="2 3">
    <name type="scientific">Abeliophyllum distichum</name>
    <dbReference type="NCBI Taxonomy" id="126358"/>
    <lineage>
        <taxon>Eukaryota</taxon>
        <taxon>Viridiplantae</taxon>
        <taxon>Streptophyta</taxon>
        <taxon>Embryophyta</taxon>
        <taxon>Tracheophyta</taxon>
        <taxon>Spermatophyta</taxon>
        <taxon>Magnoliopsida</taxon>
        <taxon>eudicotyledons</taxon>
        <taxon>Gunneridae</taxon>
        <taxon>Pentapetalae</taxon>
        <taxon>asterids</taxon>
        <taxon>lamiids</taxon>
        <taxon>Lamiales</taxon>
        <taxon>Oleaceae</taxon>
        <taxon>Forsythieae</taxon>
        <taxon>Abeliophyllum</taxon>
    </lineage>
</organism>
<protein>
    <submittedName>
        <fullName evidence="2">RNA ligase</fullName>
    </submittedName>
</protein>